<dbReference type="InterPro" id="IPR036724">
    <property type="entry name" value="Cobalamin-bd_sf"/>
</dbReference>
<dbReference type="PANTHER" id="PTHR48101">
    <property type="entry name" value="METHYLMALONYL-COA MUTASE, MITOCHONDRIAL-RELATED"/>
    <property type="match status" value="1"/>
</dbReference>
<dbReference type="Proteomes" id="UP001474120">
    <property type="component" value="Unassembled WGS sequence"/>
</dbReference>
<sequence length="608" mass="68536">MHNDSKDKMLFQDFAPQTKKDWIKKVTSDLKGADFDKKLVWKNLNGIDLEPFYTRDKKKAFLKNTGENSSETANYRRIAVKGAKEGNHLALKALEEGMTGLLFEIKSEVKPDELLENIDFNNIWVSFVLNEEFFSFTSALKSFLEEHSIDPKTVRGYIDFNFFNQYLSTGKLAANSIEQLGVLTTLFSDYPNLKTLVISGTIYQDAGSNQVQEIAYTLNSLVFLIEQMTQKNCSVQQIFENLHFILGISSEYFVEIAKLRVFNSLLYEIAAKYGVHNAKVGLSAKTSVWSKSVTDANTNMLRTTTEAMSALLGNADGIELDPYDNPFKKSNDFSSRIAGNITTILKEESYFGKVANPVDGSYYIEELSLQMAQHALNIFKSIEAEGGFISQVENENIQSQIAEIRMKKVKLLSQRRLAMVGVNKYPNLMETISEDILDHQKRNDDPKLLVAQRAGLEMEKVRYNTEHFVSEKGFRPSVEIVSFGQLTMRKARAAFAYDFMGVSGFEIGSEQSFDSFKSAVEKSASSDSNVVVMCSSDPDYSESALDFVKDFRSKNTSKVLILAGYPEEIQESLLEAGLDGFIHMRSDIFKTLTEIQDKISKTTKPLEI</sequence>
<evidence type="ECO:0000256" key="5">
    <source>
        <dbReference type="ARBA" id="ARBA00023285"/>
    </source>
</evidence>
<evidence type="ECO:0000256" key="3">
    <source>
        <dbReference type="ARBA" id="ARBA00022628"/>
    </source>
</evidence>
<dbReference type="Pfam" id="PF01642">
    <property type="entry name" value="MM_CoA_mutase"/>
    <property type="match status" value="1"/>
</dbReference>
<dbReference type="RefSeq" id="WP_342160270.1">
    <property type="nucleotide sequence ID" value="NZ_JBCDNA010000002.1"/>
</dbReference>
<protein>
    <submittedName>
        <fullName evidence="7">Methylmalonyl-CoA mutase family protein</fullName>
    </submittedName>
</protein>
<comment type="cofactor">
    <cofactor evidence="1">
        <name>adenosylcob(III)alamin</name>
        <dbReference type="ChEBI" id="CHEBI:18408"/>
    </cofactor>
</comment>
<dbReference type="SUPFAM" id="SSF52242">
    <property type="entry name" value="Cobalamin (vitamin B12)-binding domain"/>
    <property type="match status" value="1"/>
</dbReference>
<dbReference type="CDD" id="cd03677">
    <property type="entry name" value="MM_CoA_mutase_beta"/>
    <property type="match status" value="1"/>
</dbReference>
<dbReference type="Gene3D" id="3.40.50.280">
    <property type="entry name" value="Cobalamin-binding domain"/>
    <property type="match status" value="1"/>
</dbReference>
<gene>
    <name evidence="7" type="ORF">AABB81_09870</name>
</gene>
<evidence type="ECO:0000259" key="6">
    <source>
        <dbReference type="Pfam" id="PF01642"/>
    </source>
</evidence>
<name>A0ABU9L193_9FLAO</name>
<dbReference type="InterPro" id="IPR016176">
    <property type="entry name" value="Cbl-dep_enz_cat"/>
</dbReference>
<evidence type="ECO:0000313" key="8">
    <source>
        <dbReference type="Proteomes" id="UP001474120"/>
    </source>
</evidence>
<evidence type="ECO:0000256" key="1">
    <source>
        <dbReference type="ARBA" id="ARBA00001922"/>
    </source>
</evidence>
<keyword evidence="4" id="KW-0413">Isomerase</keyword>
<dbReference type="InterPro" id="IPR006099">
    <property type="entry name" value="MeMalonylCoA_mutase_a/b_cat"/>
</dbReference>
<accession>A0ABU9L193</accession>
<reference evidence="7 8" key="1">
    <citation type="submission" date="2024-04" db="EMBL/GenBank/DDBJ databases">
        <title>whole genome sequencing of Lutimonas vermicola strain IMCC1616.</title>
        <authorList>
            <person name="Bae S.S."/>
        </authorList>
    </citation>
    <scope>NUCLEOTIDE SEQUENCE [LARGE SCALE GENOMIC DNA]</scope>
    <source>
        <strain evidence="7 8">IMCC1616</strain>
    </source>
</reference>
<dbReference type="PANTHER" id="PTHR48101:SF1">
    <property type="entry name" value="METHYLMALONYL-COA MUTASE, LARGE SUBUNIT"/>
    <property type="match status" value="1"/>
</dbReference>
<keyword evidence="5" id="KW-0170">Cobalt</keyword>
<feature type="domain" description="Methylmalonyl-CoA mutase alpha/beta chain catalytic" evidence="6">
    <location>
        <begin position="105"/>
        <end position="439"/>
    </location>
</feature>
<dbReference type="SUPFAM" id="SSF51703">
    <property type="entry name" value="Cobalamin (vitamin B12)-dependent enzymes"/>
    <property type="match status" value="1"/>
</dbReference>
<proteinExistence type="inferred from homology"/>
<comment type="caution">
    <text evidence="7">The sequence shown here is derived from an EMBL/GenBank/DDBJ whole genome shotgun (WGS) entry which is preliminary data.</text>
</comment>
<evidence type="ECO:0000313" key="7">
    <source>
        <dbReference type="EMBL" id="MEL4456202.1"/>
    </source>
</evidence>
<organism evidence="7 8">
    <name type="scientific">Lutimonas vermicola</name>
    <dbReference type="NCBI Taxonomy" id="414288"/>
    <lineage>
        <taxon>Bacteria</taxon>
        <taxon>Pseudomonadati</taxon>
        <taxon>Bacteroidota</taxon>
        <taxon>Flavobacteriia</taxon>
        <taxon>Flavobacteriales</taxon>
        <taxon>Flavobacteriaceae</taxon>
        <taxon>Lutimonas</taxon>
    </lineage>
</organism>
<keyword evidence="3" id="KW-0846">Cobalamin</keyword>
<keyword evidence="8" id="KW-1185">Reference proteome</keyword>
<dbReference type="Gene3D" id="3.20.20.240">
    <property type="entry name" value="Methylmalonyl-CoA mutase"/>
    <property type="match status" value="1"/>
</dbReference>
<comment type="similarity">
    <text evidence="2">Belongs to the methylmalonyl-CoA mutase family.</text>
</comment>
<evidence type="ECO:0000256" key="2">
    <source>
        <dbReference type="ARBA" id="ARBA00008465"/>
    </source>
</evidence>
<evidence type="ECO:0000256" key="4">
    <source>
        <dbReference type="ARBA" id="ARBA00023235"/>
    </source>
</evidence>
<dbReference type="EMBL" id="JBCDNA010000002">
    <property type="protein sequence ID" value="MEL4456202.1"/>
    <property type="molecule type" value="Genomic_DNA"/>
</dbReference>